<comment type="catalytic activity">
    <reaction evidence="1 4">
        <text>D-cellobiose = beta-D-glucosyl-(1-&gt;4)-D-mannopyranose</text>
        <dbReference type="Rhea" id="RHEA:23384"/>
        <dbReference type="ChEBI" id="CHEBI:17057"/>
        <dbReference type="ChEBI" id="CHEBI:47931"/>
        <dbReference type="EC" id="5.1.3.11"/>
    </reaction>
</comment>
<sequence length="406" mass="46426">MSLTIAAWQEEIEQEWKNGILNFWMTHAVDADKGGFHGEIAEDGTPNPAAHRSLVLNTRLLWTFASAYRTTGDERYRGLAERAYGYLTEKFADAKHGGMYWMIDAFGVPVDEKKQVYGQAFAVYALSEYVRATGSREALDLGVDIFRHMERYAFDPLHGGYFEALARDWDRFEDYSLSHHGVKADKTMNNHLHIMEAYTNLYRVWPEAELAQKLAAVIELTLDRIVNDANGHFHLFFDDAWNVQSAHISYGHDIEGSWLIAEAASVLGEADLIERAEIAAIQMADATLKEGVDADGGLWNEGTPEGLIDRNKDWWPQAEAMVGFYNAYQLTGERRYREAAVQSWRFIREFLVDKQYGEWYWSVTENGEPLSKVKANPWKCPYHNGRACLEMLERLEHDAREHATAP</sequence>
<dbReference type="Pfam" id="PF07221">
    <property type="entry name" value="GlcNAc_2-epim"/>
    <property type="match status" value="1"/>
</dbReference>
<keyword evidence="3 4" id="KW-0413">Isomerase</keyword>
<accession>A0A5S5CM47</accession>
<evidence type="ECO:0000256" key="3">
    <source>
        <dbReference type="ARBA" id="ARBA00023235"/>
    </source>
</evidence>
<dbReference type="AlphaFoldDB" id="A0A5S5CM47"/>
<dbReference type="HAMAP" id="MF_00929">
    <property type="entry name" value="Cellobiose_2_epim"/>
    <property type="match status" value="1"/>
</dbReference>
<evidence type="ECO:0000256" key="4">
    <source>
        <dbReference type="HAMAP-Rule" id="MF_00929"/>
    </source>
</evidence>
<dbReference type="Gene3D" id="1.50.10.10">
    <property type="match status" value="1"/>
</dbReference>
<dbReference type="PANTHER" id="PTHR15108">
    <property type="entry name" value="N-ACYLGLUCOSAMINE-2-EPIMERASE"/>
    <property type="match status" value="1"/>
</dbReference>
<dbReference type="InterPro" id="IPR028584">
    <property type="entry name" value="Cellobiose_2_epim"/>
</dbReference>
<evidence type="ECO:0000256" key="2">
    <source>
        <dbReference type="ARBA" id="ARBA00008558"/>
    </source>
</evidence>
<evidence type="ECO:0000256" key="1">
    <source>
        <dbReference type="ARBA" id="ARBA00001470"/>
    </source>
</evidence>
<name>A0A5S5CM47_9BACL</name>
<dbReference type="SUPFAM" id="SSF48208">
    <property type="entry name" value="Six-hairpin glycosidases"/>
    <property type="match status" value="1"/>
</dbReference>
<gene>
    <name evidence="5" type="ORF">BCM02_101856</name>
</gene>
<dbReference type="EMBL" id="VNHS01000001">
    <property type="protein sequence ID" value="TYP79735.1"/>
    <property type="molecule type" value="Genomic_DNA"/>
</dbReference>
<dbReference type="EC" id="5.1.3.11" evidence="4"/>
<protein>
    <recommendedName>
        <fullName evidence="4">Cellobiose 2-epimerase</fullName>
        <shortName evidence="4">CE</shortName>
        <ecNumber evidence="4">5.1.3.11</ecNumber>
    </recommendedName>
</protein>
<comment type="similarity">
    <text evidence="2">Belongs to the N-acylglucosamine 2-epimerase family.</text>
</comment>
<organism evidence="5 6">
    <name type="scientific">Paenibacillus methanolicus</name>
    <dbReference type="NCBI Taxonomy" id="582686"/>
    <lineage>
        <taxon>Bacteria</taxon>
        <taxon>Bacillati</taxon>
        <taxon>Bacillota</taxon>
        <taxon>Bacilli</taxon>
        <taxon>Bacillales</taxon>
        <taxon>Paenibacillaceae</taxon>
        <taxon>Paenibacillus</taxon>
    </lineage>
</organism>
<dbReference type="RefSeq" id="WP_148927763.1">
    <property type="nucleotide sequence ID" value="NZ_VNHS01000001.1"/>
</dbReference>
<dbReference type="OrthoDB" id="5141876at2"/>
<evidence type="ECO:0000313" key="5">
    <source>
        <dbReference type="EMBL" id="TYP79735.1"/>
    </source>
</evidence>
<keyword evidence="6" id="KW-1185">Reference proteome</keyword>
<dbReference type="InterPro" id="IPR010819">
    <property type="entry name" value="AGE/CE"/>
</dbReference>
<dbReference type="GO" id="GO:0005975">
    <property type="term" value="P:carbohydrate metabolic process"/>
    <property type="evidence" value="ECO:0007669"/>
    <property type="project" value="InterPro"/>
</dbReference>
<comment type="caution">
    <text evidence="5">The sequence shown here is derived from an EMBL/GenBank/DDBJ whole genome shotgun (WGS) entry which is preliminary data.</text>
</comment>
<comment type="function">
    <text evidence="4">Catalyzes the reversible epimerization of cellobiose to 4-O-beta-D-glucopyranosyl-D-mannose (Glc-Man).</text>
</comment>
<comment type="similarity">
    <text evidence="4">Belongs to the cellobiose 2-epimerase family.</text>
</comment>
<proteinExistence type="inferred from homology"/>
<dbReference type="Proteomes" id="UP000323257">
    <property type="component" value="Unassembled WGS sequence"/>
</dbReference>
<reference evidence="5 6" key="1">
    <citation type="submission" date="2019-07" db="EMBL/GenBank/DDBJ databases">
        <title>Genomic Encyclopedia of Type Strains, Phase III (KMG-III): the genomes of soil and plant-associated and newly described type strains.</title>
        <authorList>
            <person name="Whitman W."/>
        </authorList>
    </citation>
    <scope>NUCLEOTIDE SEQUENCE [LARGE SCALE GENOMIC DNA]</scope>
    <source>
        <strain evidence="5 6">BL24</strain>
    </source>
</reference>
<dbReference type="InterPro" id="IPR012341">
    <property type="entry name" value="6hp_glycosidase-like_sf"/>
</dbReference>
<dbReference type="InterPro" id="IPR008928">
    <property type="entry name" value="6-hairpin_glycosidase_sf"/>
</dbReference>
<dbReference type="GO" id="GO:0047736">
    <property type="term" value="F:cellobiose epimerase activity"/>
    <property type="evidence" value="ECO:0007669"/>
    <property type="project" value="UniProtKB-UniRule"/>
</dbReference>
<evidence type="ECO:0000313" key="6">
    <source>
        <dbReference type="Proteomes" id="UP000323257"/>
    </source>
</evidence>